<evidence type="ECO:0000313" key="1">
    <source>
        <dbReference type="EMBL" id="CAI9736561.1"/>
    </source>
</evidence>
<organism evidence="1 2">
    <name type="scientific">Octopus vulgaris</name>
    <name type="common">Common octopus</name>
    <dbReference type="NCBI Taxonomy" id="6645"/>
    <lineage>
        <taxon>Eukaryota</taxon>
        <taxon>Metazoa</taxon>
        <taxon>Spiralia</taxon>
        <taxon>Lophotrochozoa</taxon>
        <taxon>Mollusca</taxon>
        <taxon>Cephalopoda</taxon>
        <taxon>Coleoidea</taxon>
        <taxon>Octopodiformes</taxon>
        <taxon>Octopoda</taxon>
        <taxon>Incirrata</taxon>
        <taxon>Octopodidae</taxon>
        <taxon>Octopus</taxon>
    </lineage>
</organism>
<dbReference type="SUPFAM" id="SSF64005">
    <property type="entry name" value="Undecaprenyl diphosphate synthase"/>
    <property type="match status" value="1"/>
</dbReference>
<dbReference type="EMBL" id="OX597832">
    <property type="protein sequence ID" value="CAI9736561.1"/>
    <property type="molecule type" value="Genomic_DNA"/>
</dbReference>
<keyword evidence="2" id="KW-1185">Reference proteome</keyword>
<proteinExistence type="predicted"/>
<dbReference type="AlphaFoldDB" id="A0AA36BLD8"/>
<dbReference type="InterPro" id="IPR036424">
    <property type="entry name" value="UPP_synth-like_sf"/>
</dbReference>
<gene>
    <name evidence="1" type="ORF">OCTVUL_1B006010</name>
</gene>
<name>A0AA36BLD8_OCTVU</name>
<accession>A0AA36BLD8</accession>
<dbReference type="Proteomes" id="UP001162480">
    <property type="component" value="Chromosome 19"/>
</dbReference>
<protein>
    <submittedName>
        <fullName evidence="1">Dehydrodolichyl diphosphate synthase complex subunit nus1</fullName>
    </submittedName>
</protein>
<dbReference type="GO" id="GO:0016765">
    <property type="term" value="F:transferase activity, transferring alkyl or aryl (other than methyl) groups"/>
    <property type="evidence" value="ECO:0007669"/>
    <property type="project" value="InterPro"/>
</dbReference>
<sequence>MGIPYISIYDIKGDLKRNSITLQNELLKKKHELFGPEANMYEILLNPGSSLTELPKCGKQILVNILSLDDGRQSLVHIAQHLSEQVLQKQMKISDINPELIDRFYKNLVHHM</sequence>
<reference evidence="1" key="1">
    <citation type="submission" date="2023-08" db="EMBL/GenBank/DDBJ databases">
        <authorList>
            <person name="Alioto T."/>
            <person name="Alioto T."/>
            <person name="Gomez Garrido J."/>
        </authorList>
    </citation>
    <scope>NUCLEOTIDE SEQUENCE</scope>
</reference>
<evidence type="ECO:0000313" key="2">
    <source>
        <dbReference type="Proteomes" id="UP001162480"/>
    </source>
</evidence>